<keyword evidence="10" id="KW-0408">Iron</keyword>
<protein>
    <submittedName>
        <fullName evidence="13">Cytochrome c nitrite reductase small subunit</fullName>
    </submittedName>
</protein>
<comment type="subcellular location">
    <subcellularLocation>
        <location evidence="1">Cell membrane</location>
    </subcellularLocation>
</comment>
<name>A0A6I0F0T7_9FIRM</name>
<proteinExistence type="inferred from homology"/>
<dbReference type="InterPro" id="IPR038266">
    <property type="entry name" value="NapC/NirT_cytc_sf"/>
</dbReference>
<dbReference type="Pfam" id="PF03264">
    <property type="entry name" value="Cytochrom_NNT"/>
    <property type="match status" value="1"/>
</dbReference>
<dbReference type="GO" id="GO:0005886">
    <property type="term" value="C:plasma membrane"/>
    <property type="evidence" value="ECO:0007669"/>
    <property type="project" value="UniProtKB-SubCell"/>
</dbReference>
<dbReference type="OrthoDB" id="9791652at2"/>
<evidence type="ECO:0000256" key="1">
    <source>
        <dbReference type="ARBA" id="ARBA00004236"/>
    </source>
</evidence>
<evidence type="ECO:0000256" key="3">
    <source>
        <dbReference type="ARBA" id="ARBA00022448"/>
    </source>
</evidence>
<keyword evidence="4" id="KW-1003">Cell membrane</keyword>
<dbReference type="SUPFAM" id="SSF48695">
    <property type="entry name" value="Multiheme cytochromes"/>
    <property type="match status" value="1"/>
</dbReference>
<accession>A0A6I0F0T7</accession>
<keyword evidence="5" id="KW-0349">Heme</keyword>
<keyword evidence="14" id="KW-1185">Reference proteome</keyword>
<keyword evidence="3" id="KW-0813">Transport</keyword>
<dbReference type="InterPro" id="IPR051174">
    <property type="entry name" value="Cytochrome_c-type_ET"/>
</dbReference>
<dbReference type="AlphaFoldDB" id="A0A6I0F0T7"/>
<dbReference type="PANTHER" id="PTHR30333:SF1">
    <property type="entry name" value="CYTOCHROME C-TYPE PROTEIN NAPC"/>
    <property type="match status" value="1"/>
</dbReference>
<dbReference type="EMBL" id="WBXO01000003">
    <property type="protein sequence ID" value="KAB2953446.1"/>
    <property type="molecule type" value="Genomic_DNA"/>
</dbReference>
<feature type="domain" description="NapC/NirT cytochrome c N-terminal" evidence="12">
    <location>
        <begin position="21"/>
        <end position="130"/>
    </location>
</feature>
<dbReference type="GO" id="GO:0046872">
    <property type="term" value="F:metal ion binding"/>
    <property type="evidence" value="ECO:0007669"/>
    <property type="project" value="UniProtKB-KW"/>
</dbReference>
<evidence type="ECO:0000256" key="4">
    <source>
        <dbReference type="ARBA" id="ARBA00022475"/>
    </source>
</evidence>
<evidence type="ECO:0000256" key="7">
    <source>
        <dbReference type="ARBA" id="ARBA00022723"/>
    </source>
</evidence>
<keyword evidence="9" id="KW-1133">Transmembrane helix</keyword>
<evidence type="ECO:0000256" key="10">
    <source>
        <dbReference type="ARBA" id="ARBA00023004"/>
    </source>
</evidence>
<dbReference type="InterPro" id="IPR005126">
    <property type="entry name" value="NapC/NirT_cyt_c_N"/>
</dbReference>
<evidence type="ECO:0000256" key="9">
    <source>
        <dbReference type="ARBA" id="ARBA00022989"/>
    </source>
</evidence>
<evidence type="ECO:0000259" key="12">
    <source>
        <dbReference type="Pfam" id="PF03264"/>
    </source>
</evidence>
<dbReference type="InterPro" id="IPR036280">
    <property type="entry name" value="Multihaem_cyt_sf"/>
</dbReference>
<evidence type="ECO:0000313" key="13">
    <source>
        <dbReference type="EMBL" id="KAB2953446.1"/>
    </source>
</evidence>
<keyword evidence="6" id="KW-0812">Transmembrane</keyword>
<evidence type="ECO:0000256" key="5">
    <source>
        <dbReference type="ARBA" id="ARBA00022617"/>
    </source>
</evidence>
<reference evidence="13 14" key="1">
    <citation type="submission" date="2019-10" db="EMBL/GenBank/DDBJ databases">
        <title>Whole-genome sequence of the extremophile Heliorestis acidaminivorans DSM 24790.</title>
        <authorList>
            <person name="Kyndt J.A."/>
            <person name="Meyer T.E."/>
        </authorList>
    </citation>
    <scope>NUCLEOTIDE SEQUENCE [LARGE SCALE GENOMIC DNA]</scope>
    <source>
        <strain evidence="13 14">DSM 24790</strain>
    </source>
</reference>
<keyword evidence="8" id="KW-0249">Electron transport</keyword>
<evidence type="ECO:0000256" key="6">
    <source>
        <dbReference type="ARBA" id="ARBA00022692"/>
    </source>
</evidence>
<organism evidence="13 14">
    <name type="scientific">Heliorestis acidaminivorans</name>
    <dbReference type="NCBI Taxonomy" id="553427"/>
    <lineage>
        <taxon>Bacteria</taxon>
        <taxon>Bacillati</taxon>
        <taxon>Bacillota</taxon>
        <taxon>Clostridia</taxon>
        <taxon>Eubacteriales</taxon>
        <taxon>Heliobacteriaceae</taxon>
        <taxon>Heliorestis</taxon>
    </lineage>
</organism>
<dbReference type="RefSeq" id="WP_151619465.1">
    <property type="nucleotide sequence ID" value="NZ_WBXO01000003.1"/>
</dbReference>
<dbReference type="GO" id="GO:0009055">
    <property type="term" value="F:electron transfer activity"/>
    <property type="evidence" value="ECO:0007669"/>
    <property type="project" value="TreeGrafter"/>
</dbReference>
<dbReference type="GO" id="GO:0009061">
    <property type="term" value="P:anaerobic respiration"/>
    <property type="evidence" value="ECO:0007669"/>
    <property type="project" value="TreeGrafter"/>
</dbReference>
<evidence type="ECO:0000313" key="14">
    <source>
        <dbReference type="Proteomes" id="UP000468766"/>
    </source>
</evidence>
<comment type="caution">
    <text evidence="13">The sequence shown here is derived from an EMBL/GenBank/DDBJ whole genome shotgun (WGS) entry which is preliminary data.</text>
</comment>
<comment type="similarity">
    <text evidence="2">Belongs to the NapC/NirT/NrfH family.</text>
</comment>
<gene>
    <name evidence="13" type="ORF">F9B85_05935</name>
</gene>
<evidence type="ECO:0000256" key="11">
    <source>
        <dbReference type="ARBA" id="ARBA00023136"/>
    </source>
</evidence>
<dbReference type="Gene3D" id="1.10.3820.10">
    <property type="entry name" value="Di-heme elbow motif domain"/>
    <property type="match status" value="1"/>
</dbReference>
<evidence type="ECO:0000256" key="2">
    <source>
        <dbReference type="ARBA" id="ARBA00007395"/>
    </source>
</evidence>
<dbReference type="PANTHER" id="PTHR30333">
    <property type="entry name" value="CYTOCHROME C-TYPE PROTEIN"/>
    <property type="match status" value="1"/>
</dbReference>
<evidence type="ECO:0000256" key="8">
    <source>
        <dbReference type="ARBA" id="ARBA00022982"/>
    </source>
</evidence>
<dbReference type="Proteomes" id="UP000468766">
    <property type="component" value="Unassembled WGS sequence"/>
</dbReference>
<keyword evidence="11" id="KW-0472">Membrane</keyword>
<keyword evidence="7" id="KW-0479">Metal-binding</keyword>
<sequence>MNWEKIWKKEWKMTWWKGAIMGLFVLIAIGFVIGRQPLKGLVYALDAPELCVSCHVMEPHYESWYHSSHRDVLCNDCHTPHNFVGKWVTKARAGIVDTWVYYVGPMPAQFRAKPHTQQILHDNCVRCHNHLIGRIGDTLHGEGAFCFSCHRHVPHGIQTGLGPNPLELDWR</sequence>